<reference evidence="6" key="1">
    <citation type="journal article" date="2018" name="Genome Biol.">
        <title>SKESA: strategic k-mer extension for scrupulous assemblies.</title>
        <authorList>
            <person name="Souvorov A."/>
            <person name="Agarwala R."/>
            <person name="Lipman D.J."/>
        </authorList>
    </citation>
    <scope>NUCLEOTIDE SEQUENCE</scope>
    <source>
        <strain evidence="6">OLC2673_Aeromonas</strain>
    </source>
</reference>
<feature type="binding site" evidence="4">
    <location>
        <position position="224"/>
    </location>
    <ligand>
        <name>Mg(2+)</name>
        <dbReference type="ChEBI" id="CHEBI:18420"/>
        <label>2</label>
    </ligand>
</feature>
<accession>A0AAD3YMQ7</accession>
<dbReference type="CDD" id="cd01638">
    <property type="entry name" value="CysQ"/>
    <property type="match status" value="1"/>
</dbReference>
<dbReference type="PANTHER" id="PTHR43028">
    <property type="entry name" value="3'(2'),5'-BISPHOSPHATE NUCLEOTIDASE 1"/>
    <property type="match status" value="1"/>
</dbReference>
<feature type="binding site" evidence="5">
    <location>
        <position position="96"/>
    </location>
    <ligand>
        <name>Mg(2+)</name>
        <dbReference type="ChEBI" id="CHEBI:18420"/>
        <label>1</label>
        <note>catalytic</note>
    </ligand>
</feature>
<evidence type="ECO:0000313" key="7">
    <source>
        <dbReference type="Proteomes" id="UP000859505"/>
    </source>
</evidence>
<dbReference type="GO" id="GO:0050427">
    <property type="term" value="P:3'-phosphoadenosine 5'-phosphosulfate metabolic process"/>
    <property type="evidence" value="ECO:0007669"/>
    <property type="project" value="TreeGrafter"/>
</dbReference>
<feature type="binding site" evidence="4">
    <location>
        <position position="96"/>
    </location>
    <ligand>
        <name>Mg(2+)</name>
        <dbReference type="ChEBI" id="CHEBI:18420"/>
        <label>2</label>
    </ligand>
</feature>
<dbReference type="EC" id="3.1.3.7" evidence="4"/>
<keyword evidence="4 6" id="KW-0378">Hydrolase</keyword>
<name>A0AAD3YMQ7_AERHY</name>
<proteinExistence type="inferred from homology"/>
<dbReference type="AlphaFoldDB" id="A0AAD3YMQ7"/>
<comment type="caution">
    <text evidence="6">The sequence shown here is derived from an EMBL/GenBank/DDBJ whole genome shotgun (WGS) entry which is preliminary data.</text>
</comment>
<evidence type="ECO:0000256" key="1">
    <source>
        <dbReference type="ARBA" id="ARBA00001625"/>
    </source>
</evidence>
<dbReference type="EMBL" id="DACTUL010000070">
    <property type="protein sequence ID" value="HAT6346747.1"/>
    <property type="molecule type" value="Genomic_DNA"/>
</dbReference>
<dbReference type="HAMAP" id="MF_02095">
    <property type="entry name" value="CysQ"/>
    <property type="match status" value="1"/>
</dbReference>
<dbReference type="InterPro" id="IPR020583">
    <property type="entry name" value="Inositol_monoP_metal-BS"/>
</dbReference>
<dbReference type="Pfam" id="PF00459">
    <property type="entry name" value="Inositol_P"/>
    <property type="match status" value="1"/>
</dbReference>
<dbReference type="Gene3D" id="3.30.540.10">
    <property type="entry name" value="Fructose-1,6-Bisphosphatase, subunit A, domain 1"/>
    <property type="match status" value="1"/>
</dbReference>
<dbReference type="NCBIfam" id="TIGR01331">
    <property type="entry name" value="bisphos_cysQ"/>
    <property type="match status" value="1"/>
</dbReference>
<evidence type="ECO:0000256" key="3">
    <source>
        <dbReference type="ARBA" id="ARBA00022842"/>
    </source>
</evidence>
<feature type="binding site" evidence="5">
    <location>
        <position position="95"/>
    </location>
    <ligand>
        <name>Mg(2+)</name>
        <dbReference type="ChEBI" id="CHEBI:18420"/>
        <label>1</label>
        <note>catalytic</note>
    </ligand>
</feature>
<dbReference type="Proteomes" id="UP000859505">
    <property type="component" value="Unassembled WGS sequence"/>
</dbReference>
<dbReference type="InterPro" id="IPR050725">
    <property type="entry name" value="CysQ/Inositol_MonoPase"/>
</dbReference>
<feature type="binding site" evidence="4">
    <location>
        <position position="73"/>
    </location>
    <ligand>
        <name>substrate</name>
    </ligand>
</feature>
<feature type="binding site" evidence="4">
    <location>
        <position position="224"/>
    </location>
    <ligand>
        <name>substrate</name>
    </ligand>
</feature>
<dbReference type="GO" id="GO:0005886">
    <property type="term" value="C:plasma membrane"/>
    <property type="evidence" value="ECO:0007669"/>
    <property type="project" value="UniProtKB-SubCell"/>
</dbReference>
<comment type="cofactor">
    <cofactor evidence="4 5">
        <name>Mg(2+)</name>
        <dbReference type="ChEBI" id="CHEBI:18420"/>
    </cofactor>
</comment>
<dbReference type="InterPro" id="IPR000760">
    <property type="entry name" value="Inositol_monophosphatase-like"/>
</dbReference>
<feature type="binding site" evidence="4">
    <location>
        <position position="73"/>
    </location>
    <ligand>
        <name>Mg(2+)</name>
        <dbReference type="ChEBI" id="CHEBI:18420"/>
        <label>1</label>
    </ligand>
</feature>
<protein>
    <recommendedName>
        <fullName evidence="4">3'(2'),5'-bisphosphate nucleotidase CysQ</fullName>
        <ecNumber evidence="4">3.1.3.7</ecNumber>
    </recommendedName>
    <alternativeName>
        <fullName evidence="4">3'(2'),5-bisphosphonucleoside 3'(2')-phosphohydrolase</fullName>
    </alternativeName>
    <alternativeName>
        <fullName evidence="4">3'-phosphoadenosine 5'-phosphate phosphatase</fullName>
        <shortName evidence="4">PAP phosphatase</shortName>
    </alternativeName>
</protein>
<keyword evidence="4" id="KW-0472">Membrane</keyword>
<dbReference type="PRINTS" id="PR00377">
    <property type="entry name" value="IMPHPHTASES"/>
</dbReference>
<keyword evidence="4" id="KW-0997">Cell inner membrane</keyword>
<dbReference type="PROSITE" id="PS00629">
    <property type="entry name" value="IMP_1"/>
    <property type="match status" value="1"/>
</dbReference>
<comment type="function">
    <text evidence="4">Converts adenosine-3',5'-bisphosphate (PAP) to AMP.</text>
</comment>
<organism evidence="6 7">
    <name type="scientific">Aeromonas hydrophila</name>
    <dbReference type="NCBI Taxonomy" id="644"/>
    <lineage>
        <taxon>Bacteria</taxon>
        <taxon>Pseudomonadati</taxon>
        <taxon>Pseudomonadota</taxon>
        <taxon>Gammaproteobacteria</taxon>
        <taxon>Aeromonadales</taxon>
        <taxon>Aeromonadaceae</taxon>
        <taxon>Aeromonas</taxon>
    </lineage>
</organism>
<keyword evidence="3 4" id="KW-0460">Magnesium</keyword>
<comment type="catalytic activity">
    <reaction evidence="1 4">
        <text>adenosine 3',5'-bisphosphate + H2O = AMP + phosphate</text>
        <dbReference type="Rhea" id="RHEA:10040"/>
        <dbReference type="ChEBI" id="CHEBI:15377"/>
        <dbReference type="ChEBI" id="CHEBI:43474"/>
        <dbReference type="ChEBI" id="CHEBI:58343"/>
        <dbReference type="ChEBI" id="CHEBI:456215"/>
        <dbReference type="EC" id="3.1.3.7"/>
    </reaction>
</comment>
<feature type="binding site" evidence="4">
    <location>
        <position position="93"/>
    </location>
    <ligand>
        <name>Mg(2+)</name>
        <dbReference type="ChEBI" id="CHEBI:18420"/>
        <label>1</label>
    </ligand>
</feature>
<keyword evidence="2 4" id="KW-0479">Metal-binding</keyword>
<dbReference type="Gene3D" id="3.40.190.80">
    <property type="match status" value="1"/>
</dbReference>
<sequence>MTRMSFLMFFPSISELEPIARAAGDAIMAIYSQPFAVEYKQDESPLTAADKGAHEVIVQALVRLTPDIPVLSEESGPEVMAERHGWSRYWLVDPLDGTKEFVSRNGEFTVNIALIEEGTPRWGLVYAPVLDQLWYGGKGLGAWRVADGKREAIQSQPHQEGTPWRVVGSRNHLSQATLDYLAGFGDMVRGEIELVSMGSSLKFCIIAEGGAELYPRLAPTCEWDTGAAQAVLEGAGGSVTQLDGSPLRYNKPDILNPWFVAKA</sequence>
<comment type="similarity">
    <text evidence="4">Belongs to the inositol monophosphatase superfamily. CysQ family.</text>
</comment>
<feature type="binding site" evidence="4 5">
    <location>
        <position position="93"/>
    </location>
    <ligand>
        <name>Mg(2+)</name>
        <dbReference type="ChEBI" id="CHEBI:18420"/>
        <label>2</label>
    </ligand>
</feature>
<evidence type="ECO:0000256" key="2">
    <source>
        <dbReference type="ARBA" id="ARBA00022723"/>
    </source>
</evidence>
<feature type="binding site" evidence="5">
    <location>
        <position position="73"/>
    </location>
    <ligand>
        <name>Mg(2+)</name>
        <dbReference type="ChEBI" id="CHEBI:18420"/>
        <label>1</label>
        <note>catalytic</note>
    </ligand>
</feature>
<feature type="binding site" evidence="4">
    <location>
        <position position="95"/>
    </location>
    <ligand>
        <name>Mg(2+)</name>
        <dbReference type="ChEBI" id="CHEBI:18420"/>
        <label>1</label>
    </ligand>
</feature>
<feature type="binding site" evidence="5">
    <location>
        <position position="224"/>
    </location>
    <ligand>
        <name>Mg(2+)</name>
        <dbReference type="ChEBI" id="CHEBI:18420"/>
        <label>1</label>
        <note>catalytic</note>
    </ligand>
</feature>
<evidence type="ECO:0000256" key="5">
    <source>
        <dbReference type="PIRSR" id="PIRSR600760-2"/>
    </source>
</evidence>
<dbReference type="GO" id="GO:0000103">
    <property type="term" value="P:sulfate assimilation"/>
    <property type="evidence" value="ECO:0007669"/>
    <property type="project" value="TreeGrafter"/>
</dbReference>
<gene>
    <name evidence="4 6" type="primary">cysQ</name>
    <name evidence="6" type="ORF">JAJ28_004564</name>
</gene>
<dbReference type="GO" id="GO:0008441">
    <property type="term" value="F:3'(2'),5'-bisphosphate nucleotidase activity"/>
    <property type="evidence" value="ECO:0007669"/>
    <property type="project" value="UniProtKB-UniRule"/>
</dbReference>
<evidence type="ECO:0000256" key="4">
    <source>
        <dbReference type="HAMAP-Rule" id="MF_02095"/>
    </source>
</evidence>
<dbReference type="GO" id="GO:0000287">
    <property type="term" value="F:magnesium ion binding"/>
    <property type="evidence" value="ECO:0007669"/>
    <property type="project" value="UniProtKB-UniRule"/>
</dbReference>
<keyword evidence="4" id="KW-1003">Cell membrane</keyword>
<dbReference type="InterPro" id="IPR006240">
    <property type="entry name" value="CysQ"/>
</dbReference>
<evidence type="ECO:0000313" key="6">
    <source>
        <dbReference type="EMBL" id="HAT6346747.1"/>
    </source>
</evidence>
<comment type="subcellular location">
    <subcellularLocation>
        <location evidence="4">Cell inner membrane</location>
        <topology evidence="4">Peripheral membrane protein</topology>
        <orientation evidence="4">Cytoplasmic side</orientation>
    </subcellularLocation>
</comment>
<reference evidence="6" key="2">
    <citation type="submission" date="2020-01" db="EMBL/GenBank/DDBJ databases">
        <authorList>
            <consortium name="NCBI Pathogen Detection Project"/>
        </authorList>
    </citation>
    <scope>NUCLEOTIDE SEQUENCE</scope>
    <source>
        <strain evidence="6">OLC2673_Aeromonas</strain>
    </source>
</reference>
<dbReference type="PANTHER" id="PTHR43028:SF5">
    <property type="entry name" value="3'(2'),5'-BISPHOSPHATE NUCLEOTIDASE 1"/>
    <property type="match status" value="1"/>
</dbReference>
<feature type="binding site" evidence="4">
    <location>
        <begin position="95"/>
        <end position="98"/>
    </location>
    <ligand>
        <name>substrate</name>
    </ligand>
</feature>
<dbReference type="SUPFAM" id="SSF56655">
    <property type="entry name" value="Carbohydrate phosphatase"/>
    <property type="match status" value="1"/>
</dbReference>